<dbReference type="EMBL" id="FQUL01000011">
    <property type="protein sequence ID" value="SHE57556.1"/>
    <property type="molecule type" value="Genomic_DNA"/>
</dbReference>
<evidence type="ECO:0000313" key="7">
    <source>
        <dbReference type="EMBL" id="SHE57556.1"/>
    </source>
</evidence>
<dbReference type="Pfam" id="PF02900">
    <property type="entry name" value="LigB"/>
    <property type="match status" value="1"/>
</dbReference>
<organism evidence="7 8">
    <name type="scientific">Ferrithrix thermotolerans DSM 19514</name>
    <dbReference type="NCBI Taxonomy" id="1121881"/>
    <lineage>
        <taxon>Bacteria</taxon>
        <taxon>Bacillati</taxon>
        <taxon>Actinomycetota</taxon>
        <taxon>Acidimicrobiia</taxon>
        <taxon>Acidimicrobiales</taxon>
        <taxon>Acidimicrobiaceae</taxon>
        <taxon>Ferrithrix</taxon>
    </lineage>
</organism>
<dbReference type="STRING" id="1121881.SAMN02745225_01017"/>
<dbReference type="PANTHER" id="PTHR30096">
    <property type="entry name" value="4,5-DOPA DIOXYGENASE EXTRADIOL-LIKE PROTEIN"/>
    <property type="match status" value="1"/>
</dbReference>
<evidence type="ECO:0000256" key="1">
    <source>
        <dbReference type="ARBA" id="ARBA00001947"/>
    </source>
</evidence>
<dbReference type="Gene3D" id="3.40.830.10">
    <property type="entry name" value="LigB-like"/>
    <property type="match status" value="1"/>
</dbReference>
<evidence type="ECO:0000313" key="8">
    <source>
        <dbReference type="Proteomes" id="UP000184295"/>
    </source>
</evidence>
<protein>
    <submittedName>
        <fullName evidence="7">Aromatic ring-opening dioxygenase, catalytic subunit, LigB family</fullName>
    </submittedName>
</protein>
<reference evidence="8" key="1">
    <citation type="submission" date="2016-11" db="EMBL/GenBank/DDBJ databases">
        <authorList>
            <person name="Varghese N."/>
            <person name="Submissions S."/>
        </authorList>
    </citation>
    <scope>NUCLEOTIDE SEQUENCE [LARGE SCALE GENOMIC DNA]</scope>
    <source>
        <strain evidence="8">DSM 19514</strain>
    </source>
</reference>
<dbReference type="PIRSF" id="PIRSF006157">
    <property type="entry name" value="Doxgns_DODA"/>
    <property type="match status" value="1"/>
</dbReference>
<dbReference type="CDD" id="cd07363">
    <property type="entry name" value="45_DOPA_Dioxygenase"/>
    <property type="match status" value="1"/>
</dbReference>
<gene>
    <name evidence="7" type="ORF">SAMN02745225_01017</name>
</gene>
<evidence type="ECO:0000256" key="2">
    <source>
        <dbReference type="ARBA" id="ARBA00007581"/>
    </source>
</evidence>
<accession>A0A1M4ULG8</accession>
<dbReference type="InterPro" id="IPR014436">
    <property type="entry name" value="Extradiol_dOase_DODA"/>
</dbReference>
<evidence type="ECO:0000256" key="3">
    <source>
        <dbReference type="ARBA" id="ARBA00022723"/>
    </source>
</evidence>
<keyword evidence="3" id="KW-0479">Metal-binding</keyword>
<name>A0A1M4ULG8_9ACTN</name>
<dbReference type="GO" id="GO:0008270">
    <property type="term" value="F:zinc ion binding"/>
    <property type="evidence" value="ECO:0007669"/>
    <property type="project" value="InterPro"/>
</dbReference>
<dbReference type="AlphaFoldDB" id="A0A1M4ULG8"/>
<evidence type="ECO:0000256" key="4">
    <source>
        <dbReference type="ARBA" id="ARBA00022833"/>
    </source>
</evidence>
<dbReference type="Proteomes" id="UP000184295">
    <property type="component" value="Unassembled WGS sequence"/>
</dbReference>
<comment type="similarity">
    <text evidence="2">Belongs to the DODA-type extradiol aromatic ring-opening dioxygenase family.</text>
</comment>
<dbReference type="RefSeq" id="WP_218587409.1">
    <property type="nucleotide sequence ID" value="NZ_FQUL01000011.1"/>
</dbReference>
<evidence type="ECO:0000259" key="6">
    <source>
        <dbReference type="Pfam" id="PF02900"/>
    </source>
</evidence>
<dbReference type="GO" id="GO:0016702">
    <property type="term" value="F:oxidoreductase activity, acting on single donors with incorporation of molecular oxygen, incorporation of two atoms of oxygen"/>
    <property type="evidence" value="ECO:0007669"/>
    <property type="project" value="UniProtKB-ARBA"/>
</dbReference>
<sequence>MTKLPVAFFGHGSPMNAIEENDFTKSWQKYSESLGREVRQILCISAHWYTRGTGVTAMSAPRTIYDFGGFPDRLYEVSYPAKGDPELAKAVADLLPQRPVVMDQSWGLDHGTWSLLMQMFPEANVPVVQLSIDATLTPKQHFEIGKALAPLREQGVFILGSGNVVHNLAATFQSEHGLGGPPESWNVTFDAMVRDLLAQERFSSLINFDRLGKEAELSIPTPDHYLPLLYVLGAKDQEDDLSFPTTGFGGAGISMLSVSYS</sequence>
<evidence type="ECO:0000256" key="5">
    <source>
        <dbReference type="ARBA" id="ARBA00023002"/>
    </source>
</evidence>
<dbReference type="PANTHER" id="PTHR30096:SF0">
    <property type="entry name" value="4,5-DOPA DIOXYGENASE EXTRADIOL-LIKE PROTEIN"/>
    <property type="match status" value="1"/>
</dbReference>
<dbReference type="InterPro" id="IPR004183">
    <property type="entry name" value="Xdiol_dOase_suB"/>
</dbReference>
<dbReference type="SUPFAM" id="SSF53213">
    <property type="entry name" value="LigB-like"/>
    <property type="match status" value="1"/>
</dbReference>
<keyword evidence="5" id="KW-0560">Oxidoreductase</keyword>
<keyword evidence="8" id="KW-1185">Reference proteome</keyword>
<dbReference type="NCBIfam" id="NF007914">
    <property type="entry name" value="PRK10628.1"/>
    <property type="match status" value="1"/>
</dbReference>
<keyword evidence="7" id="KW-0223">Dioxygenase</keyword>
<keyword evidence="4" id="KW-0862">Zinc</keyword>
<proteinExistence type="inferred from homology"/>
<comment type="cofactor">
    <cofactor evidence="1">
        <name>Zn(2+)</name>
        <dbReference type="ChEBI" id="CHEBI:29105"/>
    </cofactor>
</comment>
<feature type="domain" description="Extradiol ring-cleavage dioxygenase class III enzyme subunit B" evidence="6">
    <location>
        <begin position="22"/>
        <end position="240"/>
    </location>
</feature>
<dbReference type="GO" id="GO:0008198">
    <property type="term" value="F:ferrous iron binding"/>
    <property type="evidence" value="ECO:0007669"/>
    <property type="project" value="InterPro"/>
</dbReference>